<feature type="domain" description="Histidine kinase" evidence="8">
    <location>
        <begin position="283"/>
        <end position="495"/>
    </location>
</feature>
<gene>
    <name evidence="9" type="ORF">GOQ30_07775</name>
</gene>
<dbReference type="InterPro" id="IPR036890">
    <property type="entry name" value="HATPase_C_sf"/>
</dbReference>
<comment type="catalytic activity">
    <reaction evidence="1">
        <text>ATP + protein L-histidine = ADP + protein N-phospho-L-histidine.</text>
        <dbReference type="EC" id="2.7.13.3"/>
    </reaction>
</comment>
<accession>A0A6I4IHM3</accession>
<dbReference type="CDD" id="cd00075">
    <property type="entry name" value="HATPase"/>
    <property type="match status" value="1"/>
</dbReference>
<dbReference type="Gene3D" id="1.10.287.130">
    <property type="match status" value="1"/>
</dbReference>
<reference evidence="10" key="1">
    <citation type="submission" date="2019-05" db="EMBL/GenBank/DDBJ databases">
        <title>Flavobacterium profundi sp. nov., isolated from a deep-sea seamount.</title>
        <authorList>
            <person name="Zhang D.-C."/>
        </authorList>
    </citation>
    <scope>NUCLEOTIDE SEQUENCE [LARGE SCALE GENOMIC DNA]</scope>
    <source>
        <strain evidence="10">TP390</strain>
    </source>
</reference>
<dbReference type="PROSITE" id="PS50109">
    <property type="entry name" value="HIS_KIN"/>
    <property type="match status" value="1"/>
</dbReference>
<dbReference type="InterPro" id="IPR050351">
    <property type="entry name" value="BphY/WalK/GraS-like"/>
</dbReference>
<dbReference type="Pfam" id="PF02518">
    <property type="entry name" value="HATPase_c"/>
    <property type="match status" value="1"/>
</dbReference>
<dbReference type="RefSeq" id="WP_140997445.1">
    <property type="nucleotide sequence ID" value="NZ_VDCZ01000004.1"/>
</dbReference>
<dbReference type="GO" id="GO:0004721">
    <property type="term" value="F:phosphoprotein phosphatase activity"/>
    <property type="evidence" value="ECO:0007669"/>
    <property type="project" value="TreeGrafter"/>
</dbReference>
<dbReference type="PRINTS" id="PR00344">
    <property type="entry name" value="BCTRLSENSOR"/>
</dbReference>
<dbReference type="InterPro" id="IPR003661">
    <property type="entry name" value="HisK_dim/P_dom"/>
</dbReference>
<dbReference type="InterPro" id="IPR003594">
    <property type="entry name" value="HATPase_dom"/>
</dbReference>
<feature type="transmembrane region" description="Helical" evidence="7">
    <location>
        <begin position="246"/>
        <end position="267"/>
    </location>
</feature>
<keyword evidence="5" id="KW-0418">Kinase</keyword>
<dbReference type="OrthoDB" id="1933776at2"/>
<evidence type="ECO:0000256" key="3">
    <source>
        <dbReference type="ARBA" id="ARBA00022553"/>
    </source>
</evidence>
<keyword evidence="3" id="KW-0597">Phosphoprotein</keyword>
<dbReference type="EC" id="2.7.13.3" evidence="2"/>
<evidence type="ECO:0000313" key="9">
    <source>
        <dbReference type="EMBL" id="MVO09064.1"/>
    </source>
</evidence>
<dbReference type="AlphaFoldDB" id="A0A6I4IHM3"/>
<keyword evidence="7" id="KW-1133">Transmembrane helix</keyword>
<dbReference type="GO" id="GO:0000155">
    <property type="term" value="F:phosphorelay sensor kinase activity"/>
    <property type="evidence" value="ECO:0007669"/>
    <property type="project" value="InterPro"/>
</dbReference>
<sequence>MNVNIKKIFLFISIVILSTICLQVYWNYKNYITNKNRLFNEIQIAYDKALEIYFTEQSKKDVISFFSTDKDLKSKDFINLVLKDSLFKNEIRMNSPKRKETDSLFLESFSDDNVKIDTKIFFADTKQDSYPKNKSIRVLKGMTAQKQIGGLEQFPNRIVINMSSDTIRYKTLDSIFKSELDRKKIGLNYGFEHLKKDSLFYYFSANKASFSEKITPKSSFFKPDETLLLDFKYSNMQLLQRMGIELVLSFIFLLAVIGCLFFMLYIINKQKKMDEIKNDFINNITHEFKTPITTITTALEGMSNFNPTNDLEKNKKYISISKSQLTKLESMVEKILETATLHTEELNLNHEEIDINSFLKTITEKYKTITTKEIAFIGSEKPLYVSGDSFYLDNVVSNLIDNAIKYGGNTINIKLRKENNDIIIDVEDNGNSIPKTEEKSIFEKFYRIPTGNLHDVKGYGIGLYYSKEIIHKHNGTLALISTNPTIFRITLPYGT</sequence>
<dbReference type="SUPFAM" id="SSF47384">
    <property type="entry name" value="Homodimeric domain of signal transducing histidine kinase"/>
    <property type="match status" value="1"/>
</dbReference>
<keyword evidence="7" id="KW-0472">Membrane</keyword>
<dbReference type="SUPFAM" id="SSF55874">
    <property type="entry name" value="ATPase domain of HSP90 chaperone/DNA topoisomerase II/histidine kinase"/>
    <property type="match status" value="1"/>
</dbReference>
<evidence type="ECO:0000313" key="10">
    <source>
        <dbReference type="Proteomes" id="UP000431264"/>
    </source>
</evidence>
<dbReference type="SMART" id="SM00387">
    <property type="entry name" value="HATPase_c"/>
    <property type="match status" value="1"/>
</dbReference>
<evidence type="ECO:0000256" key="2">
    <source>
        <dbReference type="ARBA" id="ARBA00012438"/>
    </source>
</evidence>
<dbReference type="CDD" id="cd00082">
    <property type="entry name" value="HisKA"/>
    <property type="match status" value="1"/>
</dbReference>
<dbReference type="EMBL" id="WQLW01000004">
    <property type="protein sequence ID" value="MVO09064.1"/>
    <property type="molecule type" value="Genomic_DNA"/>
</dbReference>
<dbReference type="InterPro" id="IPR005467">
    <property type="entry name" value="His_kinase_dom"/>
</dbReference>
<evidence type="ECO:0000256" key="4">
    <source>
        <dbReference type="ARBA" id="ARBA00022679"/>
    </source>
</evidence>
<dbReference type="Gene3D" id="3.30.565.10">
    <property type="entry name" value="Histidine kinase-like ATPase, C-terminal domain"/>
    <property type="match status" value="1"/>
</dbReference>
<evidence type="ECO:0000256" key="6">
    <source>
        <dbReference type="ARBA" id="ARBA00023012"/>
    </source>
</evidence>
<name>A0A6I4IHM3_9FLAO</name>
<keyword evidence="7" id="KW-0812">Transmembrane</keyword>
<dbReference type="Proteomes" id="UP000431264">
    <property type="component" value="Unassembled WGS sequence"/>
</dbReference>
<dbReference type="SMART" id="SM00388">
    <property type="entry name" value="HisKA"/>
    <property type="match status" value="1"/>
</dbReference>
<organism evidence="9 10">
    <name type="scientific">Flavobacterium profundi</name>
    <dbReference type="NCBI Taxonomy" id="1774945"/>
    <lineage>
        <taxon>Bacteria</taxon>
        <taxon>Pseudomonadati</taxon>
        <taxon>Bacteroidota</taxon>
        <taxon>Flavobacteriia</taxon>
        <taxon>Flavobacteriales</taxon>
        <taxon>Flavobacteriaceae</taxon>
        <taxon>Flavobacterium</taxon>
    </lineage>
</organism>
<dbReference type="InterPro" id="IPR036097">
    <property type="entry name" value="HisK_dim/P_sf"/>
</dbReference>
<proteinExistence type="predicted"/>
<protein>
    <recommendedName>
        <fullName evidence="2">histidine kinase</fullName>
        <ecNumber evidence="2">2.7.13.3</ecNumber>
    </recommendedName>
</protein>
<dbReference type="InterPro" id="IPR004358">
    <property type="entry name" value="Sig_transdc_His_kin-like_C"/>
</dbReference>
<keyword evidence="6" id="KW-0902">Two-component regulatory system</keyword>
<dbReference type="GO" id="GO:0016036">
    <property type="term" value="P:cellular response to phosphate starvation"/>
    <property type="evidence" value="ECO:0007669"/>
    <property type="project" value="TreeGrafter"/>
</dbReference>
<evidence type="ECO:0000259" key="8">
    <source>
        <dbReference type="PROSITE" id="PS50109"/>
    </source>
</evidence>
<keyword evidence="4" id="KW-0808">Transferase</keyword>
<evidence type="ECO:0000256" key="1">
    <source>
        <dbReference type="ARBA" id="ARBA00000085"/>
    </source>
</evidence>
<keyword evidence="10" id="KW-1185">Reference proteome</keyword>
<comment type="caution">
    <text evidence="9">The sequence shown here is derived from an EMBL/GenBank/DDBJ whole genome shotgun (WGS) entry which is preliminary data.</text>
</comment>
<dbReference type="GO" id="GO:0005886">
    <property type="term" value="C:plasma membrane"/>
    <property type="evidence" value="ECO:0007669"/>
    <property type="project" value="TreeGrafter"/>
</dbReference>
<evidence type="ECO:0000256" key="7">
    <source>
        <dbReference type="SAM" id="Phobius"/>
    </source>
</evidence>
<dbReference type="PANTHER" id="PTHR45453">
    <property type="entry name" value="PHOSPHATE REGULON SENSOR PROTEIN PHOR"/>
    <property type="match status" value="1"/>
</dbReference>
<dbReference type="PANTHER" id="PTHR45453:SF1">
    <property type="entry name" value="PHOSPHATE REGULON SENSOR PROTEIN PHOR"/>
    <property type="match status" value="1"/>
</dbReference>
<evidence type="ECO:0000256" key="5">
    <source>
        <dbReference type="ARBA" id="ARBA00022777"/>
    </source>
</evidence>
<dbReference type="Pfam" id="PF00512">
    <property type="entry name" value="HisKA"/>
    <property type="match status" value="1"/>
</dbReference>
<feature type="transmembrane region" description="Helical" evidence="7">
    <location>
        <begin position="7"/>
        <end position="26"/>
    </location>
</feature>